<name>A0A3Q2DM45_CYPVA</name>
<dbReference type="Pfam" id="PF02758">
    <property type="entry name" value="PYRIN"/>
    <property type="match status" value="1"/>
</dbReference>
<evidence type="ECO:0000313" key="3">
    <source>
        <dbReference type="Proteomes" id="UP000265020"/>
    </source>
</evidence>
<reference evidence="2" key="2">
    <citation type="submission" date="2025-09" db="UniProtKB">
        <authorList>
            <consortium name="Ensembl"/>
        </authorList>
    </citation>
    <scope>IDENTIFICATION</scope>
</reference>
<dbReference type="Gene3D" id="1.10.533.10">
    <property type="entry name" value="Death Domain, Fas"/>
    <property type="match status" value="1"/>
</dbReference>
<accession>A0A3Q2DM45</accession>
<dbReference type="Proteomes" id="UP000265020">
    <property type="component" value="Unassembled WGS sequence"/>
</dbReference>
<feature type="domain" description="Pyrin" evidence="1">
    <location>
        <begin position="1"/>
        <end position="89"/>
    </location>
</feature>
<dbReference type="SUPFAM" id="SSF47986">
    <property type="entry name" value="DEATH domain"/>
    <property type="match status" value="1"/>
</dbReference>
<dbReference type="GeneTree" id="ENSGT00940000177274"/>
<dbReference type="SMART" id="SM01289">
    <property type="entry name" value="PYRIN"/>
    <property type="match status" value="1"/>
</dbReference>
<dbReference type="Ensembl" id="ENSCVAT00000013598.1">
    <property type="protein sequence ID" value="ENSCVAP00000020731.1"/>
    <property type="gene ID" value="ENSCVAG00000002302.1"/>
</dbReference>
<evidence type="ECO:0000313" key="2">
    <source>
        <dbReference type="Ensembl" id="ENSCVAP00000020731.1"/>
    </source>
</evidence>
<dbReference type="OMA" id="VEDDKCI"/>
<proteinExistence type="predicted"/>
<dbReference type="AlphaFoldDB" id="A0A3Q2DM45"/>
<sequence length="100" mass="11889">MCSEEILVNILDELVKKEFIVFKWHLKRETWNGTQPIKPRKLERAKRLEVVDLMVQKYHIRGAAVIMGIILKKMSRNDLVKKIKQPQHNLTLYLLEAQRP</sequence>
<protein>
    <recommendedName>
        <fullName evidence="1">Pyrin domain-containing protein</fullName>
    </recommendedName>
</protein>
<evidence type="ECO:0000259" key="1">
    <source>
        <dbReference type="PROSITE" id="PS50824"/>
    </source>
</evidence>
<keyword evidence="3" id="KW-1185">Reference proteome</keyword>
<dbReference type="InterPro" id="IPR011029">
    <property type="entry name" value="DEATH-like_dom_sf"/>
</dbReference>
<reference evidence="2" key="1">
    <citation type="submission" date="2025-08" db="UniProtKB">
        <authorList>
            <consortium name="Ensembl"/>
        </authorList>
    </citation>
    <scope>IDENTIFICATION</scope>
</reference>
<dbReference type="InterPro" id="IPR004020">
    <property type="entry name" value="DAPIN"/>
</dbReference>
<organism evidence="2 3">
    <name type="scientific">Cyprinodon variegatus</name>
    <name type="common">Sheepshead minnow</name>
    <dbReference type="NCBI Taxonomy" id="28743"/>
    <lineage>
        <taxon>Eukaryota</taxon>
        <taxon>Metazoa</taxon>
        <taxon>Chordata</taxon>
        <taxon>Craniata</taxon>
        <taxon>Vertebrata</taxon>
        <taxon>Euteleostomi</taxon>
        <taxon>Actinopterygii</taxon>
        <taxon>Neopterygii</taxon>
        <taxon>Teleostei</taxon>
        <taxon>Neoteleostei</taxon>
        <taxon>Acanthomorphata</taxon>
        <taxon>Ovalentaria</taxon>
        <taxon>Atherinomorphae</taxon>
        <taxon>Cyprinodontiformes</taxon>
        <taxon>Cyprinodontidae</taxon>
        <taxon>Cyprinodon</taxon>
    </lineage>
</organism>
<dbReference type="PROSITE" id="PS50824">
    <property type="entry name" value="DAPIN"/>
    <property type="match status" value="1"/>
</dbReference>